<protein>
    <submittedName>
        <fullName evidence="1">Uncharacterized protein</fullName>
    </submittedName>
</protein>
<evidence type="ECO:0000313" key="1">
    <source>
        <dbReference type="EMBL" id="KAL3603369.1"/>
    </source>
</evidence>
<sequence length="317" mass="35716">MIENISKSALASKPFNLTEELVSLTSTTICRVAFGKRYEIGGSDKNRFLELLHEIQAMVSSFFLSDYFPCLGWLVDKLTGLSYRLEKSFKEFDAFYKGIIDDNLDPNRPKPEREDTILDFLLQIYKDGSFKVQLTMDHIKAILTDIFLAGTDTSAVTMNWAMTFLMKNPKAMRKAQEEVRNLFGNKGGYEIPAKTLVYVSAWAVGRDPEAWENPYEFDPDRFLGSSIDVRGNDFELIPFGAGRRICPGIFLALATVELSLANLLHKFDWEMPSGVEDIDMDDVLPGLVPHMRDALCLVPKLVCDGKMGHKGTGAHDY</sequence>
<reference evidence="1 2" key="1">
    <citation type="journal article" date="2024" name="Plant Biotechnol. J.">
        <title>Genome and CRISPR/Cas9 system of a widespread forest tree (Populus alba) in the world.</title>
        <authorList>
            <person name="Liu Y.J."/>
            <person name="Jiang P.F."/>
            <person name="Han X.M."/>
            <person name="Li X.Y."/>
            <person name="Wang H.M."/>
            <person name="Wang Y.J."/>
            <person name="Wang X.X."/>
            <person name="Zeng Q.Y."/>
        </authorList>
    </citation>
    <scope>NUCLEOTIDE SEQUENCE [LARGE SCALE GENOMIC DNA]</scope>
    <source>
        <strain evidence="2">cv. PAL-ZL1</strain>
    </source>
</reference>
<dbReference type="Proteomes" id="UP000309997">
    <property type="component" value="Unassembled WGS sequence"/>
</dbReference>
<gene>
    <name evidence="1" type="ORF">D5086_004228</name>
</gene>
<proteinExistence type="predicted"/>
<evidence type="ECO:0000313" key="2">
    <source>
        <dbReference type="Proteomes" id="UP000309997"/>
    </source>
</evidence>
<dbReference type="EMBL" id="RCHU02000002">
    <property type="protein sequence ID" value="KAL3603369.1"/>
    <property type="molecule type" value="Genomic_DNA"/>
</dbReference>
<keyword evidence="2" id="KW-1185">Reference proteome</keyword>
<comment type="caution">
    <text evidence="1">The sequence shown here is derived from an EMBL/GenBank/DDBJ whole genome shotgun (WGS) entry which is preliminary data.</text>
</comment>
<organism evidence="1 2">
    <name type="scientific">Populus alba</name>
    <name type="common">White poplar</name>
    <dbReference type="NCBI Taxonomy" id="43335"/>
    <lineage>
        <taxon>Eukaryota</taxon>
        <taxon>Viridiplantae</taxon>
        <taxon>Streptophyta</taxon>
        <taxon>Embryophyta</taxon>
        <taxon>Tracheophyta</taxon>
        <taxon>Spermatophyta</taxon>
        <taxon>Magnoliopsida</taxon>
        <taxon>eudicotyledons</taxon>
        <taxon>Gunneridae</taxon>
        <taxon>Pentapetalae</taxon>
        <taxon>rosids</taxon>
        <taxon>fabids</taxon>
        <taxon>Malpighiales</taxon>
        <taxon>Salicaceae</taxon>
        <taxon>Saliceae</taxon>
        <taxon>Populus</taxon>
    </lineage>
</organism>
<accession>A0ACC4CPW8</accession>
<name>A0ACC4CPW8_POPAL</name>